<dbReference type="AlphaFoldDB" id="A0A9X0SPI5"/>
<evidence type="ECO:0000313" key="2">
    <source>
        <dbReference type="Proteomes" id="UP000075476"/>
    </source>
</evidence>
<gene>
    <name evidence="1" type="ORF">AT268_33005</name>
</gene>
<dbReference type="RefSeq" id="WP_061662639.1">
    <property type="nucleotide sequence ID" value="NZ_LOMO01000001.1"/>
</dbReference>
<name>A0A9X0SPI5_BACCE</name>
<dbReference type="Proteomes" id="UP000075476">
    <property type="component" value="Unassembled WGS sequence"/>
</dbReference>
<proteinExistence type="predicted"/>
<accession>A0A9X0SPI5</accession>
<reference evidence="1 2" key="1">
    <citation type="submission" date="2015-12" db="EMBL/GenBank/DDBJ databases">
        <title>Bacillus cereus Group isolate.</title>
        <authorList>
            <person name="Kovac J."/>
        </authorList>
    </citation>
    <scope>NUCLEOTIDE SEQUENCE [LARGE SCALE GENOMIC DNA]</scope>
    <source>
        <strain evidence="1 2">FSL K6-0073</strain>
    </source>
</reference>
<organism evidence="1 2">
    <name type="scientific">Bacillus cereus</name>
    <dbReference type="NCBI Taxonomy" id="1396"/>
    <lineage>
        <taxon>Bacteria</taxon>
        <taxon>Bacillati</taxon>
        <taxon>Bacillota</taxon>
        <taxon>Bacilli</taxon>
        <taxon>Bacillales</taxon>
        <taxon>Bacillaceae</taxon>
        <taxon>Bacillus</taxon>
        <taxon>Bacillus cereus group</taxon>
    </lineage>
</organism>
<comment type="caution">
    <text evidence="1">The sequence shown here is derived from an EMBL/GenBank/DDBJ whole genome shotgun (WGS) entry which is preliminary data.</text>
</comment>
<dbReference type="EMBL" id="LOMO01000001">
    <property type="protein sequence ID" value="KXY51304.1"/>
    <property type="molecule type" value="Genomic_DNA"/>
</dbReference>
<protein>
    <submittedName>
        <fullName evidence="1">Uncharacterized protein</fullName>
    </submittedName>
</protein>
<evidence type="ECO:0000313" key="1">
    <source>
        <dbReference type="EMBL" id="KXY51304.1"/>
    </source>
</evidence>
<sequence length="78" mass="9092">MELTVLNGGLKENKLRLVPKRIRIEKAPVEHIWYHKYIGEEFDVVDIDPYGNVRIYTNVELEHSGWLPLSDCTILKEG</sequence>